<dbReference type="EMBL" id="CP048000">
    <property type="protein sequence ID" value="QHQ63761.1"/>
    <property type="molecule type" value="Genomic_DNA"/>
</dbReference>
<dbReference type="KEGG" id="anr:Ana3638_14300"/>
<dbReference type="Proteomes" id="UP000464314">
    <property type="component" value="Chromosome"/>
</dbReference>
<protein>
    <submittedName>
        <fullName evidence="1">Uncharacterized protein</fullName>
    </submittedName>
</protein>
<proteinExistence type="predicted"/>
<accession>A0A6P1TUV6</accession>
<gene>
    <name evidence="1" type="ORF">Ana3638_14300</name>
</gene>
<organism evidence="1 2">
    <name type="scientific">Anaerocolumna sedimenticola</name>
    <dbReference type="NCBI Taxonomy" id="2696063"/>
    <lineage>
        <taxon>Bacteria</taxon>
        <taxon>Bacillati</taxon>
        <taxon>Bacillota</taxon>
        <taxon>Clostridia</taxon>
        <taxon>Lachnospirales</taxon>
        <taxon>Lachnospiraceae</taxon>
        <taxon>Anaerocolumna</taxon>
    </lineage>
</organism>
<name>A0A6P1TUV6_9FIRM</name>
<evidence type="ECO:0000313" key="2">
    <source>
        <dbReference type="Proteomes" id="UP000464314"/>
    </source>
</evidence>
<reference evidence="1 2" key="1">
    <citation type="submission" date="2020-01" db="EMBL/GenBank/DDBJ databases">
        <title>Genome analysis of Anaerocolumna sp. CBA3638.</title>
        <authorList>
            <person name="Kim J."/>
            <person name="Roh S.W."/>
        </authorList>
    </citation>
    <scope>NUCLEOTIDE SEQUENCE [LARGE SCALE GENOMIC DNA]</scope>
    <source>
        <strain evidence="1 2">CBA3638</strain>
    </source>
</reference>
<sequence length="30" mass="3534">MFTSIFDKENAREVLKKGQSGNLFRKFKTI</sequence>
<evidence type="ECO:0000313" key="1">
    <source>
        <dbReference type="EMBL" id="QHQ63761.1"/>
    </source>
</evidence>
<dbReference type="AlphaFoldDB" id="A0A6P1TUV6"/>
<keyword evidence="2" id="KW-1185">Reference proteome</keyword>